<dbReference type="eggNOG" id="COG0789">
    <property type="taxonomic scope" value="Bacteria"/>
</dbReference>
<dbReference type="Proteomes" id="UP000023067">
    <property type="component" value="Unassembled WGS sequence"/>
</dbReference>
<dbReference type="InterPro" id="IPR000551">
    <property type="entry name" value="MerR-type_HTH_dom"/>
</dbReference>
<dbReference type="Gene3D" id="1.10.1660.10">
    <property type="match status" value="1"/>
</dbReference>
<accession>Z9JRU2</accession>
<dbReference type="CDD" id="cd01282">
    <property type="entry name" value="HTH_MerR-like_sg3"/>
    <property type="match status" value="1"/>
</dbReference>
<keyword evidence="2" id="KW-0175">Coiled coil</keyword>
<evidence type="ECO:0000256" key="2">
    <source>
        <dbReference type="SAM" id="Coils"/>
    </source>
</evidence>
<dbReference type="InterPro" id="IPR009061">
    <property type="entry name" value="DNA-bd_dom_put_sf"/>
</dbReference>
<protein>
    <submittedName>
        <fullName evidence="4">MerR family transcriptional regulator</fullName>
    </submittedName>
</protein>
<dbReference type="STRING" id="396014.BF93_00710"/>
<dbReference type="PANTHER" id="PTHR30204">
    <property type="entry name" value="REDOX-CYCLING DRUG-SENSING TRANSCRIPTIONAL ACTIVATOR SOXR"/>
    <property type="match status" value="1"/>
</dbReference>
<dbReference type="EMBL" id="JDYK01000010">
    <property type="protein sequence ID" value="EWS80919.1"/>
    <property type="molecule type" value="Genomic_DNA"/>
</dbReference>
<feature type="domain" description="HTH merR-type" evidence="3">
    <location>
        <begin position="1"/>
        <end position="68"/>
    </location>
</feature>
<dbReference type="AlphaFoldDB" id="Z9JRU2"/>
<comment type="caution">
    <text evidence="4">The sequence shown here is derived from an EMBL/GenBank/DDBJ whole genome shotgun (WGS) entry which is preliminary data.</text>
</comment>
<dbReference type="Pfam" id="PF13411">
    <property type="entry name" value="MerR_1"/>
    <property type="match status" value="1"/>
</dbReference>
<feature type="coiled-coil region" evidence="2">
    <location>
        <begin position="85"/>
        <end position="112"/>
    </location>
</feature>
<evidence type="ECO:0000256" key="1">
    <source>
        <dbReference type="ARBA" id="ARBA00023125"/>
    </source>
</evidence>
<dbReference type="PANTHER" id="PTHR30204:SF93">
    <property type="entry name" value="HTH MERR-TYPE DOMAIN-CONTAINING PROTEIN"/>
    <property type="match status" value="1"/>
</dbReference>
<sequence>MRIGELATRTGVPARMLRYYEEQGLITPRRLANGYREYDERLVLRVRKIRGLLDSGIPTRIIGDMLPCLDGTQATIVADPDPELRALLVEQREKMTERISFLEQNRDALTRYIEAMDAAQGHR</sequence>
<dbReference type="PROSITE" id="PS50937">
    <property type="entry name" value="HTH_MERR_2"/>
    <property type="match status" value="1"/>
</dbReference>
<dbReference type="PATRIC" id="fig|396014.3.peg.2182"/>
<dbReference type="GO" id="GO:0003677">
    <property type="term" value="F:DNA binding"/>
    <property type="evidence" value="ECO:0007669"/>
    <property type="project" value="UniProtKB-KW"/>
</dbReference>
<evidence type="ECO:0000313" key="5">
    <source>
        <dbReference type="Proteomes" id="UP000023067"/>
    </source>
</evidence>
<dbReference type="InterPro" id="IPR047057">
    <property type="entry name" value="MerR_fam"/>
</dbReference>
<reference evidence="4 5" key="1">
    <citation type="submission" date="2014-02" db="EMBL/GenBank/DDBJ databases">
        <title>Genome sequence of Brachybacterium phenoliresistens strain W13A50.</title>
        <authorList>
            <person name="Wang X."/>
        </authorList>
    </citation>
    <scope>NUCLEOTIDE SEQUENCE [LARGE SCALE GENOMIC DNA]</scope>
    <source>
        <strain evidence="4 5">W13A50</strain>
    </source>
</reference>
<keyword evidence="1" id="KW-0238">DNA-binding</keyword>
<dbReference type="SMART" id="SM00422">
    <property type="entry name" value="HTH_MERR"/>
    <property type="match status" value="1"/>
</dbReference>
<dbReference type="PRINTS" id="PR00040">
    <property type="entry name" value="HTHMERR"/>
</dbReference>
<gene>
    <name evidence="4" type="ORF">BF93_00710</name>
</gene>
<dbReference type="HOGENOM" id="CLU_060077_4_3_11"/>
<dbReference type="RefSeq" id="WP_038372667.1">
    <property type="nucleotide sequence ID" value="NZ_KK069995.1"/>
</dbReference>
<evidence type="ECO:0000313" key="4">
    <source>
        <dbReference type="EMBL" id="EWS80919.1"/>
    </source>
</evidence>
<keyword evidence="5" id="KW-1185">Reference proteome</keyword>
<evidence type="ECO:0000259" key="3">
    <source>
        <dbReference type="PROSITE" id="PS50937"/>
    </source>
</evidence>
<dbReference type="GO" id="GO:0003700">
    <property type="term" value="F:DNA-binding transcription factor activity"/>
    <property type="evidence" value="ECO:0007669"/>
    <property type="project" value="InterPro"/>
</dbReference>
<dbReference type="OrthoDB" id="5242095at2"/>
<organism evidence="4 5">
    <name type="scientific">Brachybacterium phenoliresistens</name>
    <dbReference type="NCBI Taxonomy" id="396014"/>
    <lineage>
        <taxon>Bacteria</taxon>
        <taxon>Bacillati</taxon>
        <taxon>Actinomycetota</taxon>
        <taxon>Actinomycetes</taxon>
        <taxon>Micrococcales</taxon>
        <taxon>Dermabacteraceae</taxon>
        <taxon>Brachybacterium</taxon>
    </lineage>
</organism>
<dbReference type="SUPFAM" id="SSF46955">
    <property type="entry name" value="Putative DNA-binding domain"/>
    <property type="match status" value="1"/>
</dbReference>
<proteinExistence type="predicted"/>
<name>Z9JRU2_9MICO</name>